<organism evidence="2 3">
    <name type="scientific">Mycoplasma testudineum</name>
    <dbReference type="NCBI Taxonomy" id="244584"/>
    <lineage>
        <taxon>Bacteria</taxon>
        <taxon>Bacillati</taxon>
        <taxon>Mycoplasmatota</taxon>
        <taxon>Mollicutes</taxon>
        <taxon>Mycoplasmataceae</taxon>
        <taxon>Mycoplasma</taxon>
    </lineage>
</organism>
<keyword evidence="3" id="KW-1185">Reference proteome</keyword>
<dbReference type="Proteomes" id="UP000295518">
    <property type="component" value="Unassembled WGS sequence"/>
</dbReference>
<dbReference type="EMBL" id="SNWN01000010">
    <property type="protein sequence ID" value="TDO20518.1"/>
    <property type="molecule type" value="Genomic_DNA"/>
</dbReference>
<name>A0A4R6IFP3_9MOLU</name>
<reference evidence="2 3" key="1">
    <citation type="submission" date="2019-03" db="EMBL/GenBank/DDBJ databases">
        <title>Genomic Encyclopedia of Archaeal and Bacterial Type Strains, Phase II (KMG-II): from individual species to whole genera.</title>
        <authorList>
            <person name="Goeker M."/>
        </authorList>
    </citation>
    <scope>NUCLEOTIDE SEQUENCE [LARGE SCALE GENOMIC DNA]</scope>
    <source>
        <strain evidence="2 3">ATCC 700618</strain>
    </source>
</reference>
<accession>A0A4R6IFP3</accession>
<evidence type="ECO:0000313" key="3">
    <source>
        <dbReference type="Proteomes" id="UP000295518"/>
    </source>
</evidence>
<evidence type="ECO:0000313" key="2">
    <source>
        <dbReference type="EMBL" id="TDO20518.1"/>
    </source>
</evidence>
<evidence type="ECO:0000256" key="1">
    <source>
        <dbReference type="SAM" id="MobiDB-lite"/>
    </source>
</evidence>
<comment type="caution">
    <text evidence="2">The sequence shown here is derived from an EMBL/GenBank/DDBJ whole genome shotgun (WGS) entry which is preliminary data.</text>
</comment>
<protein>
    <submittedName>
        <fullName evidence="2">Uncharacterized protein</fullName>
    </submittedName>
</protein>
<dbReference type="AlphaFoldDB" id="A0A4R6IFP3"/>
<sequence>MDNLKKVFEFLKQLDSNEDNIKFVYNDEVDLSTFKKADLNAKNAFDDKQQNAAGITITWKCSVNSKSKGSSESDLRNFTTKNSSKFNGTPL</sequence>
<feature type="compositionally biased region" description="Polar residues" evidence="1">
    <location>
        <begin position="76"/>
        <end position="91"/>
    </location>
</feature>
<dbReference type="RefSeq" id="WP_094254521.1">
    <property type="nucleotide sequence ID" value="NZ_NNCE01000002.1"/>
</dbReference>
<feature type="region of interest" description="Disordered" evidence="1">
    <location>
        <begin position="64"/>
        <end position="91"/>
    </location>
</feature>
<gene>
    <name evidence="2" type="ORF">EI74_0353</name>
</gene>
<proteinExistence type="predicted"/>